<comment type="caution">
    <text evidence="7">The sequence shown here is derived from an EMBL/GenBank/DDBJ whole genome shotgun (WGS) entry which is preliminary data.</text>
</comment>
<dbReference type="GO" id="GO:0009435">
    <property type="term" value="P:NAD+ biosynthetic process"/>
    <property type="evidence" value="ECO:0007669"/>
    <property type="project" value="UniProtKB-UniPathway"/>
</dbReference>
<evidence type="ECO:0000313" key="8">
    <source>
        <dbReference type="Proteomes" id="UP000249065"/>
    </source>
</evidence>
<dbReference type="OrthoDB" id="9806724at2"/>
<dbReference type="PANTHER" id="PTHR11632:SF51">
    <property type="entry name" value="SUCCINATE DEHYDROGENASE [UBIQUINONE] FLAVOPROTEIN SUBUNIT, MITOCHONDRIAL"/>
    <property type="match status" value="1"/>
</dbReference>
<accession>A0A327M5L1</accession>
<proteinExistence type="predicted"/>
<feature type="active site" description="Proton acceptor" evidence="4">
    <location>
        <position position="390"/>
    </location>
</feature>
<evidence type="ECO:0000256" key="3">
    <source>
        <dbReference type="ARBA" id="ARBA00023002"/>
    </source>
</evidence>
<evidence type="ECO:0000256" key="4">
    <source>
        <dbReference type="PIRSR" id="PIRSR630664-50"/>
    </source>
</evidence>
<dbReference type="UniPathway" id="UPA00253">
    <property type="reaction ID" value="UER00326"/>
</dbReference>
<dbReference type="PRINTS" id="PR00411">
    <property type="entry name" value="PNDRDTASEI"/>
</dbReference>
<protein>
    <submittedName>
        <fullName evidence="7">L-aspartate oxidase</fullName>
    </submittedName>
</protein>
<feature type="compositionally biased region" description="Low complexity" evidence="5">
    <location>
        <begin position="1"/>
        <end position="11"/>
    </location>
</feature>
<sequence length="569" mass="58894">MTGAPEHGIPEPGAPEPGAPEPGASEPGAPEIRGIPLAAALAAWTAAAPAAERACDLPVPELLRRFHPDHRPGGMVTLQAGPSAGAACPAELAVLLLSDSLLDDIDIAGAPIRDADVLVLGGGGAGCVAALTAARAGARVLLATKLRMGDGNTVMAEGGIQAAIGAEDSLQRHFEDTLRAGHFAADRALVAALVGDGPDCIRWLIREGMGFDLGDDRQRMGGTLLRKMPGGATAARLLSYRDFTGLEMMRALREAVLLTPGITVLDRHPALELLTDDRGRCGGAVLQDLGQGRLVLVRAGATLLATGGAGRLHLAGFPTSNHYGATADGLVLAHRAGARLREMDSFQFHPTGIAWPPHLEGALVSEAARAAGARLVNGRGERFVAELAPRDVVAAAMLRELAEGRGVRHDGGTGLFLDTPSLEREQPGILGKRLLTLSHLAHRAGFDPAREPFLVRPTLHYQNGGVVIDPAGRTTLPGLLAAGEVTGGLHGRNRMMGNALLELVAFGRRAGAAAAADARAERPRNLGLNHLAGWRRGLLAAGIGLGRKGPMLFPPYGHVTAEGLLGHAA</sequence>
<evidence type="ECO:0000259" key="6">
    <source>
        <dbReference type="Pfam" id="PF00890"/>
    </source>
</evidence>
<dbReference type="InterPro" id="IPR030664">
    <property type="entry name" value="SdhA/FrdA/AprA"/>
</dbReference>
<reference evidence="8" key="1">
    <citation type="submission" date="2018-06" db="EMBL/GenBank/DDBJ databases">
        <authorList>
            <person name="Khan S.A."/>
        </authorList>
    </citation>
    <scope>NUCLEOTIDE SEQUENCE [LARGE SCALE GENOMIC DNA]</scope>
    <source>
        <strain evidence="8">DB-1506</strain>
    </source>
</reference>
<dbReference type="Gene3D" id="3.50.50.60">
    <property type="entry name" value="FAD/NAD(P)-binding domain"/>
    <property type="match status" value="1"/>
</dbReference>
<dbReference type="EMBL" id="QLIX01000014">
    <property type="protein sequence ID" value="RAI57715.1"/>
    <property type="molecule type" value="Genomic_DNA"/>
</dbReference>
<comment type="cofactor">
    <cofactor evidence="1">
        <name>FAD</name>
        <dbReference type="ChEBI" id="CHEBI:57692"/>
    </cofactor>
</comment>
<feature type="compositionally biased region" description="Low complexity" evidence="5">
    <location>
        <begin position="21"/>
        <end position="31"/>
    </location>
</feature>
<dbReference type="Pfam" id="PF00890">
    <property type="entry name" value="FAD_binding_2"/>
    <property type="match status" value="1"/>
</dbReference>
<evidence type="ECO:0000256" key="1">
    <source>
        <dbReference type="ARBA" id="ARBA00001974"/>
    </source>
</evidence>
<dbReference type="InterPro" id="IPR027477">
    <property type="entry name" value="Succ_DH/fumarate_Rdtase_cat_sf"/>
</dbReference>
<name>A0A327M5L1_9PROT</name>
<evidence type="ECO:0000256" key="5">
    <source>
        <dbReference type="SAM" id="MobiDB-lite"/>
    </source>
</evidence>
<keyword evidence="2" id="KW-0285">Flavoprotein</keyword>
<feature type="region of interest" description="Disordered" evidence="5">
    <location>
        <begin position="1"/>
        <end position="31"/>
    </location>
</feature>
<feature type="domain" description="FAD-dependent oxidoreductase 2 FAD-binding" evidence="6">
    <location>
        <begin position="116"/>
        <end position="500"/>
    </location>
</feature>
<keyword evidence="8" id="KW-1185">Reference proteome</keyword>
<dbReference type="SUPFAM" id="SSF51905">
    <property type="entry name" value="FAD/NAD(P)-binding domain"/>
    <property type="match status" value="1"/>
</dbReference>
<dbReference type="Gene3D" id="3.90.700.10">
    <property type="entry name" value="Succinate dehydrogenase/fumarate reductase flavoprotein, catalytic domain"/>
    <property type="match status" value="1"/>
</dbReference>
<keyword evidence="3" id="KW-0560">Oxidoreductase</keyword>
<dbReference type="SUPFAM" id="SSF56425">
    <property type="entry name" value="Succinate dehydrogenase/fumarate reductase flavoprotein, catalytic domain"/>
    <property type="match status" value="1"/>
</dbReference>
<dbReference type="PRINTS" id="PR00368">
    <property type="entry name" value="FADPNR"/>
</dbReference>
<organism evidence="7 8">
    <name type="scientific">Roseicella frigidaeris</name>
    <dbReference type="NCBI Taxonomy" id="2230885"/>
    <lineage>
        <taxon>Bacteria</taxon>
        <taxon>Pseudomonadati</taxon>
        <taxon>Pseudomonadota</taxon>
        <taxon>Alphaproteobacteria</taxon>
        <taxon>Acetobacterales</taxon>
        <taxon>Roseomonadaceae</taxon>
        <taxon>Roseicella</taxon>
    </lineage>
</organism>
<dbReference type="AlphaFoldDB" id="A0A327M5L1"/>
<dbReference type="Proteomes" id="UP000249065">
    <property type="component" value="Unassembled WGS sequence"/>
</dbReference>
<evidence type="ECO:0000313" key="7">
    <source>
        <dbReference type="EMBL" id="RAI57715.1"/>
    </source>
</evidence>
<gene>
    <name evidence="7" type="ORF">DOO78_16970</name>
</gene>
<dbReference type="PANTHER" id="PTHR11632">
    <property type="entry name" value="SUCCINATE DEHYDROGENASE 2 FLAVOPROTEIN SUBUNIT"/>
    <property type="match status" value="1"/>
</dbReference>
<dbReference type="RefSeq" id="WP_111471058.1">
    <property type="nucleotide sequence ID" value="NZ_QLIX01000014.1"/>
</dbReference>
<dbReference type="InterPro" id="IPR003953">
    <property type="entry name" value="FAD-dep_OxRdtase_2_FAD-bd"/>
</dbReference>
<evidence type="ECO:0000256" key="2">
    <source>
        <dbReference type="ARBA" id="ARBA00022630"/>
    </source>
</evidence>
<dbReference type="GO" id="GO:0016491">
    <property type="term" value="F:oxidoreductase activity"/>
    <property type="evidence" value="ECO:0007669"/>
    <property type="project" value="UniProtKB-KW"/>
</dbReference>
<dbReference type="InterPro" id="IPR036188">
    <property type="entry name" value="FAD/NAD-bd_sf"/>
</dbReference>